<dbReference type="Pfam" id="PF08016">
    <property type="entry name" value="PKD_channel"/>
    <property type="match status" value="1"/>
</dbReference>
<evidence type="ECO:0000256" key="1">
    <source>
        <dbReference type="ARBA" id="ARBA00004141"/>
    </source>
</evidence>
<evidence type="ECO:0000256" key="6">
    <source>
        <dbReference type="SAM" id="Phobius"/>
    </source>
</evidence>
<comment type="similarity">
    <text evidence="2">Belongs to the polycystin family.</text>
</comment>
<evidence type="ECO:0000256" key="2">
    <source>
        <dbReference type="ARBA" id="ARBA00007200"/>
    </source>
</evidence>
<evidence type="ECO:0000313" key="8">
    <source>
        <dbReference type="EMBL" id="VEN45621.1"/>
    </source>
</evidence>
<gene>
    <name evidence="8" type="ORF">CALMAC_LOCUS8016</name>
</gene>
<dbReference type="GO" id="GO:0050982">
    <property type="term" value="P:detection of mechanical stimulus"/>
    <property type="evidence" value="ECO:0007669"/>
    <property type="project" value="TreeGrafter"/>
</dbReference>
<reference evidence="8 9" key="1">
    <citation type="submission" date="2019-01" db="EMBL/GenBank/DDBJ databases">
        <authorList>
            <person name="Sayadi A."/>
        </authorList>
    </citation>
    <scope>NUCLEOTIDE SEQUENCE [LARGE SCALE GENOMIC DNA]</scope>
</reference>
<keyword evidence="4 6" id="KW-1133">Transmembrane helix</keyword>
<sequence>MFYSKNHLYAMLLFFVFMKAFKYLNFNRVMGQLSNTLKKCAKDMMYFTLIFVIVFCAYSELGYMLFGNVVEDFSSIGLAMFTLLRTTLGDFQYDEIERADKVLAPMYFLSFIYLVFFVLLVRTFSIF</sequence>
<protein>
    <recommendedName>
        <fullName evidence="7">Polycystin cation channel PKD1/PKD2 domain-containing protein</fullName>
    </recommendedName>
</protein>
<dbReference type="PANTHER" id="PTHR10877">
    <property type="entry name" value="POLYCYSTIN FAMILY MEMBER"/>
    <property type="match status" value="1"/>
</dbReference>
<dbReference type="InterPro" id="IPR051223">
    <property type="entry name" value="Polycystin"/>
</dbReference>
<keyword evidence="9" id="KW-1185">Reference proteome</keyword>
<feature type="transmembrane region" description="Helical" evidence="6">
    <location>
        <begin position="102"/>
        <end position="121"/>
    </location>
</feature>
<evidence type="ECO:0000313" key="9">
    <source>
        <dbReference type="Proteomes" id="UP000410492"/>
    </source>
</evidence>
<feature type="transmembrane region" description="Helical" evidence="6">
    <location>
        <begin position="6"/>
        <end position="24"/>
    </location>
</feature>
<accession>A0A653CCF2</accession>
<dbReference type="Gene3D" id="1.10.287.70">
    <property type="match status" value="1"/>
</dbReference>
<keyword evidence="5 6" id="KW-0472">Membrane</keyword>
<name>A0A653CCF2_CALMS</name>
<dbReference type="OrthoDB" id="444119at2759"/>
<dbReference type="GO" id="GO:0005262">
    <property type="term" value="F:calcium channel activity"/>
    <property type="evidence" value="ECO:0007669"/>
    <property type="project" value="TreeGrafter"/>
</dbReference>
<dbReference type="AlphaFoldDB" id="A0A653CCF2"/>
<evidence type="ECO:0000256" key="5">
    <source>
        <dbReference type="ARBA" id="ARBA00023136"/>
    </source>
</evidence>
<dbReference type="Proteomes" id="UP000410492">
    <property type="component" value="Unassembled WGS sequence"/>
</dbReference>
<feature type="transmembrane region" description="Helical" evidence="6">
    <location>
        <begin position="45"/>
        <end position="66"/>
    </location>
</feature>
<comment type="subcellular location">
    <subcellularLocation>
        <location evidence="1">Membrane</location>
        <topology evidence="1">Multi-pass membrane protein</topology>
    </subcellularLocation>
</comment>
<dbReference type="GO" id="GO:0016020">
    <property type="term" value="C:membrane"/>
    <property type="evidence" value="ECO:0007669"/>
    <property type="project" value="UniProtKB-SubCell"/>
</dbReference>
<evidence type="ECO:0000256" key="3">
    <source>
        <dbReference type="ARBA" id="ARBA00022692"/>
    </source>
</evidence>
<evidence type="ECO:0000259" key="7">
    <source>
        <dbReference type="Pfam" id="PF08016"/>
    </source>
</evidence>
<feature type="domain" description="Polycystin cation channel PKD1/PKD2" evidence="7">
    <location>
        <begin position="6"/>
        <end position="120"/>
    </location>
</feature>
<proteinExistence type="inferred from homology"/>
<keyword evidence="3 6" id="KW-0812">Transmembrane</keyword>
<evidence type="ECO:0000256" key="4">
    <source>
        <dbReference type="ARBA" id="ARBA00022989"/>
    </source>
</evidence>
<dbReference type="InterPro" id="IPR013122">
    <property type="entry name" value="PKD1_2_channel"/>
</dbReference>
<dbReference type="PANTHER" id="PTHR10877:SF183">
    <property type="entry name" value="AT14535P-RELATED"/>
    <property type="match status" value="1"/>
</dbReference>
<organism evidence="8 9">
    <name type="scientific">Callosobruchus maculatus</name>
    <name type="common">Southern cowpea weevil</name>
    <name type="synonym">Pulse bruchid</name>
    <dbReference type="NCBI Taxonomy" id="64391"/>
    <lineage>
        <taxon>Eukaryota</taxon>
        <taxon>Metazoa</taxon>
        <taxon>Ecdysozoa</taxon>
        <taxon>Arthropoda</taxon>
        <taxon>Hexapoda</taxon>
        <taxon>Insecta</taxon>
        <taxon>Pterygota</taxon>
        <taxon>Neoptera</taxon>
        <taxon>Endopterygota</taxon>
        <taxon>Coleoptera</taxon>
        <taxon>Polyphaga</taxon>
        <taxon>Cucujiformia</taxon>
        <taxon>Chrysomeloidea</taxon>
        <taxon>Chrysomelidae</taxon>
        <taxon>Bruchinae</taxon>
        <taxon>Bruchini</taxon>
        <taxon>Callosobruchus</taxon>
    </lineage>
</organism>
<dbReference type="EMBL" id="CAACVG010007469">
    <property type="protein sequence ID" value="VEN45621.1"/>
    <property type="molecule type" value="Genomic_DNA"/>
</dbReference>